<dbReference type="EMBL" id="JASBWS010000135">
    <property type="protein sequence ID" value="KAJ9094662.1"/>
    <property type="molecule type" value="Genomic_DNA"/>
</dbReference>
<proteinExistence type="predicted"/>
<accession>A0ACC2V6N5</accession>
<evidence type="ECO:0000313" key="2">
    <source>
        <dbReference type="Proteomes" id="UP001230649"/>
    </source>
</evidence>
<organism evidence="1 2">
    <name type="scientific">Naganishia adeliensis</name>
    <dbReference type="NCBI Taxonomy" id="92952"/>
    <lineage>
        <taxon>Eukaryota</taxon>
        <taxon>Fungi</taxon>
        <taxon>Dikarya</taxon>
        <taxon>Basidiomycota</taxon>
        <taxon>Agaricomycotina</taxon>
        <taxon>Tremellomycetes</taxon>
        <taxon>Filobasidiales</taxon>
        <taxon>Filobasidiaceae</taxon>
        <taxon>Naganishia</taxon>
    </lineage>
</organism>
<comment type="caution">
    <text evidence="1">The sequence shown here is derived from an EMBL/GenBank/DDBJ whole genome shotgun (WGS) entry which is preliminary data.</text>
</comment>
<name>A0ACC2V6N5_9TREE</name>
<evidence type="ECO:0000313" key="1">
    <source>
        <dbReference type="EMBL" id="KAJ9094662.1"/>
    </source>
</evidence>
<keyword evidence="2" id="KW-1185">Reference proteome</keyword>
<dbReference type="Proteomes" id="UP001230649">
    <property type="component" value="Unassembled WGS sequence"/>
</dbReference>
<protein>
    <submittedName>
        <fullName evidence="1">Uncharacterized protein</fullName>
    </submittedName>
</protein>
<sequence>MALVQEKTRPQPRRHHRPPRVEMRHVIDMTQVDGDPGSAGTATTSEEEYGVTEGDESQRQVFPEDFLHALATLETFRHLAAAGIDNELGLEAGTIRHLARLDARQEYCKSENVKQQRRVNSTTHGRRDSGAASDIEENLDGKVPARAKFTSEDVMFDIKIQPLADFLETLTNPDHLQKVKEILDKASTPFDYYRIDERINESYRSPNSTTANAAMSWLASNFGAKREVPNVPIVRELRIDIKTLHPSAIYRLEQFRRRQLKARVLPMRMDEFVEEKEPEWSKQRTREKRLARKIQQEKERIRQLEEEAREKKRIAEEKEREHAATVRRHLRMNSIARRGRRHSDDSSEMSPVPSNVSSPSPPPPQIFHEVQESVPFPFGQASLVQDFDQPPKVQSIGSSPFSSLHSPGNLRNRLSPLKARHSILPPASTQDTTTAPLPIKPLPRLKIKFKGASLTVDKNTDSRKDDRLSTHTATPVSAASWATIIGGIKSVPVTDADHKDKGTPKRSGESTLETQNKVKALLSTTVQNSKDVPQSPKSAVIDVDMEVETIPTTDSTRPMPAEMSAAGPGERQRAPSIPRATQQVLSQTETVLTDGGAIGPQGQGVADVDIAIDVTVEAEMTTSTTNALKASLGPPRALTVQTESSPMDSQKQQRPSPDLEILRSQDEEDEAMVEELGGLDALSRDDSSGKGSARINGDFPLSSAGSLCRGKAPDRFPEITSDEGRVTTTTGSSTNQHIGTSSTTVSSTSVETPDSVAPGFEMVIDDELEPVSMRDTHSESWKQILKSARAASVKSGSERSSYSKGKGKANELSIHIHSPDSEDSDDNARWAHSAKVLQIRGITGPTATDTDSPSIDSPDITSLSPPLLPSPTVAPAAVQVVTIDADTTTGPTSANPISSASLERRRQNEALYAALAANFLSRCGYTTQARTLYDSKVTSKPKRPAQPVWHRESESSSRTSGTPPAFPLLQQRTRMTTCDPREVFGGTGVKKEDIEDNPEKVEAPESDPREPNEERLSDDEMMTLQPEDADAAAPVGAPQDVPVPAQIADGSLASPYEIEDEDDPEAQDVDTARQTEGRTPRNKRKTYDEMISIEDLDLSPHKRRTTGGRSRGTSIPVLDEEEELESESEVEVDDDSEPEFLSGRNPWTDPTDLEVVIPIRRNPFSPPVPAPVAGPNLKIILNLGPYRQ</sequence>
<reference evidence="1" key="1">
    <citation type="submission" date="2023-04" db="EMBL/GenBank/DDBJ databases">
        <title>Draft Genome sequencing of Naganishia species isolated from polar environments using Oxford Nanopore Technology.</title>
        <authorList>
            <person name="Leo P."/>
            <person name="Venkateswaran K."/>
        </authorList>
    </citation>
    <scope>NUCLEOTIDE SEQUENCE</scope>
    <source>
        <strain evidence="1">MNA-CCFEE 5262</strain>
    </source>
</reference>
<gene>
    <name evidence="1" type="ORF">QFC20_006843</name>
</gene>